<dbReference type="Pfam" id="PF13520">
    <property type="entry name" value="AA_permease_2"/>
    <property type="match status" value="1"/>
</dbReference>
<dbReference type="InterPro" id="IPR002293">
    <property type="entry name" value="AA/rel_permease1"/>
</dbReference>
<dbReference type="EMBL" id="JAAGAX010000006">
    <property type="protein sequence ID" value="KAF2310792.1"/>
    <property type="molecule type" value="Genomic_DNA"/>
</dbReference>
<evidence type="ECO:0000313" key="7">
    <source>
        <dbReference type="EMBL" id="KAF2310792.1"/>
    </source>
</evidence>
<feature type="transmembrane region" description="Helical" evidence="6">
    <location>
        <begin position="161"/>
        <end position="183"/>
    </location>
</feature>
<name>A0A6A6MAQ1_HEVBR</name>
<reference evidence="7 8" key="1">
    <citation type="journal article" date="2020" name="Mol. Plant">
        <title>The Chromosome-Based Rubber Tree Genome Provides New Insights into Spurge Genome Evolution and Rubber Biosynthesis.</title>
        <authorList>
            <person name="Liu J."/>
            <person name="Shi C."/>
            <person name="Shi C.C."/>
            <person name="Li W."/>
            <person name="Zhang Q.J."/>
            <person name="Zhang Y."/>
            <person name="Li K."/>
            <person name="Lu H.F."/>
            <person name="Shi C."/>
            <person name="Zhu S.T."/>
            <person name="Xiao Z.Y."/>
            <person name="Nan H."/>
            <person name="Yue Y."/>
            <person name="Zhu X.G."/>
            <person name="Wu Y."/>
            <person name="Hong X.N."/>
            <person name="Fan G.Y."/>
            <person name="Tong Y."/>
            <person name="Zhang D."/>
            <person name="Mao C.L."/>
            <person name="Liu Y.L."/>
            <person name="Hao S.J."/>
            <person name="Liu W.Q."/>
            <person name="Lv M.Q."/>
            <person name="Zhang H.B."/>
            <person name="Liu Y."/>
            <person name="Hu-Tang G.R."/>
            <person name="Wang J.P."/>
            <person name="Wang J.H."/>
            <person name="Sun Y.H."/>
            <person name="Ni S.B."/>
            <person name="Chen W.B."/>
            <person name="Zhang X.C."/>
            <person name="Jiao Y.N."/>
            <person name="Eichler E.E."/>
            <person name="Li G.H."/>
            <person name="Liu X."/>
            <person name="Gao L.Z."/>
        </authorList>
    </citation>
    <scope>NUCLEOTIDE SEQUENCE [LARGE SCALE GENOMIC DNA]</scope>
    <source>
        <strain evidence="8">cv. GT1</strain>
        <tissue evidence="7">Leaf</tissue>
    </source>
</reference>
<organism evidence="7 8">
    <name type="scientific">Hevea brasiliensis</name>
    <name type="common">Para rubber tree</name>
    <name type="synonym">Siphonia brasiliensis</name>
    <dbReference type="NCBI Taxonomy" id="3981"/>
    <lineage>
        <taxon>Eukaryota</taxon>
        <taxon>Viridiplantae</taxon>
        <taxon>Streptophyta</taxon>
        <taxon>Embryophyta</taxon>
        <taxon>Tracheophyta</taxon>
        <taxon>Spermatophyta</taxon>
        <taxon>Magnoliopsida</taxon>
        <taxon>eudicotyledons</taxon>
        <taxon>Gunneridae</taxon>
        <taxon>Pentapetalae</taxon>
        <taxon>rosids</taxon>
        <taxon>fabids</taxon>
        <taxon>Malpighiales</taxon>
        <taxon>Euphorbiaceae</taxon>
        <taxon>Crotonoideae</taxon>
        <taxon>Micrandreae</taxon>
        <taxon>Hevea</taxon>
    </lineage>
</organism>
<dbReference type="AlphaFoldDB" id="A0A6A6MAQ1"/>
<sequence>MNTSSPMVIHLWTEAMRLRSLSMKVEQQIGFLTIRVVEVIERKVPTIVVTATIETYPAVTGFAVTLFHMHEYISFSLNSQVFHGHLDPIAVVVVPSFVSSLSLAPRDRPASITLPPLFTLWRIERHDHSFACFSSTSGPLSRTRMMQPWLAQVNAETGTPVNATIVMLAATAIIAFSTNLSILSNLLSISTLFIFMLVALALLVRRYYVSGMTTSADRTKLILRILVILGSSIATAAI</sequence>
<dbReference type="PANTHER" id="PTHR43243:SF1">
    <property type="entry name" value="CATIONIC AMINO ACID TRANSPORTER 1"/>
    <property type="match status" value="1"/>
</dbReference>
<comment type="similarity">
    <text evidence="2">Belongs to the amino acid-polyamine-organocation (APC) superfamily. Cationic amino acid transporter (CAT) (TC 2.A.3.3) family.</text>
</comment>
<dbReference type="GO" id="GO:0015189">
    <property type="term" value="F:L-lysine transmembrane transporter activity"/>
    <property type="evidence" value="ECO:0007669"/>
    <property type="project" value="TreeGrafter"/>
</dbReference>
<accession>A0A6A6MAQ1</accession>
<keyword evidence="3 6" id="KW-0812">Transmembrane</keyword>
<protein>
    <submittedName>
        <fullName evidence="7">Uncharacterized protein</fullName>
    </submittedName>
</protein>
<evidence type="ECO:0000256" key="2">
    <source>
        <dbReference type="ARBA" id="ARBA00008572"/>
    </source>
</evidence>
<evidence type="ECO:0000256" key="5">
    <source>
        <dbReference type="ARBA" id="ARBA00023136"/>
    </source>
</evidence>
<evidence type="ECO:0000256" key="4">
    <source>
        <dbReference type="ARBA" id="ARBA00022989"/>
    </source>
</evidence>
<feature type="transmembrane region" description="Helical" evidence="6">
    <location>
        <begin position="189"/>
        <end position="209"/>
    </location>
</feature>
<evidence type="ECO:0000256" key="1">
    <source>
        <dbReference type="ARBA" id="ARBA00004141"/>
    </source>
</evidence>
<evidence type="ECO:0000256" key="3">
    <source>
        <dbReference type="ARBA" id="ARBA00022692"/>
    </source>
</evidence>
<keyword evidence="4 6" id="KW-1133">Transmembrane helix</keyword>
<dbReference type="GO" id="GO:0005313">
    <property type="term" value="F:L-glutamate transmembrane transporter activity"/>
    <property type="evidence" value="ECO:0007669"/>
    <property type="project" value="TreeGrafter"/>
</dbReference>
<dbReference type="Gene3D" id="1.20.1740.10">
    <property type="entry name" value="Amino acid/polyamine transporter I"/>
    <property type="match status" value="1"/>
</dbReference>
<keyword evidence="8" id="KW-1185">Reference proteome</keyword>
<comment type="caution">
    <text evidence="7">The sequence shown here is derived from an EMBL/GenBank/DDBJ whole genome shotgun (WGS) entry which is preliminary data.</text>
</comment>
<gene>
    <name evidence="7" type="ORF">GH714_017251</name>
</gene>
<keyword evidence="5 6" id="KW-0472">Membrane</keyword>
<comment type="subcellular location">
    <subcellularLocation>
        <location evidence="1">Membrane</location>
        <topology evidence="1">Multi-pass membrane protein</topology>
    </subcellularLocation>
</comment>
<dbReference type="GO" id="GO:0005886">
    <property type="term" value="C:plasma membrane"/>
    <property type="evidence" value="ECO:0007669"/>
    <property type="project" value="TreeGrafter"/>
</dbReference>
<dbReference type="Proteomes" id="UP000467840">
    <property type="component" value="Chromosome 14"/>
</dbReference>
<dbReference type="PANTHER" id="PTHR43243">
    <property type="entry name" value="INNER MEMBRANE TRANSPORTER YGJI-RELATED"/>
    <property type="match status" value="1"/>
</dbReference>
<proteinExistence type="inferred from homology"/>
<evidence type="ECO:0000256" key="6">
    <source>
        <dbReference type="SAM" id="Phobius"/>
    </source>
</evidence>
<feature type="transmembrane region" description="Helical" evidence="6">
    <location>
        <begin position="221"/>
        <end position="237"/>
    </location>
</feature>
<evidence type="ECO:0000313" key="8">
    <source>
        <dbReference type="Proteomes" id="UP000467840"/>
    </source>
</evidence>